<name>A0A918C742_9ACTN</name>
<dbReference type="Proteomes" id="UP000656732">
    <property type="component" value="Unassembled WGS sequence"/>
</dbReference>
<reference evidence="2" key="1">
    <citation type="journal article" date="2014" name="Int. J. Syst. Evol. Microbiol.">
        <title>Complete genome sequence of Corynebacterium casei LMG S-19264T (=DSM 44701T), isolated from a smear-ripened cheese.</title>
        <authorList>
            <consortium name="US DOE Joint Genome Institute (JGI-PGF)"/>
            <person name="Walter F."/>
            <person name="Albersmeier A."/>
            <person name="Kalinowski J."/>
            <person name="Ruckert C."/>
        </authorList>
    </citation>
    <scope>NUCLEOTIDE SEQUENCE</scope>
    <source>
        <strain evidence="2">JCM 4403</strain>
    </source>
</reference>
<evidence type="ECO:0000313" key="3">
    <source>
        <dbReference type="Proteomes" id="UP000656732"/>
    </source>
</evidence>
<reference evidence="2" key="2">
    <citation type="submission" date="2020-09" db="EMBL/GenBank/DDBJ databases">
        <authorList>
            <person name="Sun Q."/>
            <person name="Ohkuma M."/>
        </authorList>
    </citation>
    <scope>NUCLEOTIDE SEQUENCE</scope>
    <source>
        <strain evidence="2">JCM 4403</strain>
    </source>
</reference>
<accession>A0A918C742</accession>
<proteinExistence type="predicted"/>
<gene>
    <name evidence="2" type="ORF">GCM10010280_65110</name>
</gene>
<protein>
    <submittedName>
        <fullName evidence="2">Uncharacterized protein</fullName>
    </submittedName>
</protein>
<dbReference type="RefSeq" id="WP_189561705.1">
    <property type="nucleotide sequence ID" value="NZ_BMTU01000021.1"/>
</dbReference>
<feature type="region of interest" description="Disordered" evidence="1">
    <location>
        <begin position="60"/>
        <end position="118"/>
    </location>
</feature>
<evidence type="ECO:0000313" key="2">
    <source>
        <dbReference type="EMBL" id="GGR08276.1"/>
    </source>
</evidence>
<organism evidence="2 3">
    <name type="scientific">Streptomyces pilosus</name>
    <dbReference type="NCBI Taxonomy" id="28893"/>
    <lineage>
        <taxon>Bacteria</taxon>
        <taxon>Bacillati</taxon>
        <taxon>Actinomycetota</taxon>
        <taxon>Actinomycetes</taxon>
        <taxon>Kitasatosporales</taxon>
        <taxon>Streptomycetaceae</taxon>
        <taxon>Streptomyces</taxon>
    </lineage>
</organism>
<feature type="compositionally biased region" description="Polar residues" evidence="1">
    <location>
        <begin position="97"/>
        <end position="118"/>
    </location>
</feature>
<sequence>MIDWLNRRLDAEQEADLLLAVHYPTSWDQFFMDLMTSRTRYRYATQHFVFHLRQLTPTVADELDRPPTPGRPMAGAPLSPIFSRRSGSGYTGGSNLLVPTSTRAVSRPTGLQNTPSRA</sequence>
<keyword evidence="3" id="KW-1185">Reference proteome</keyword>
<comment type="caution">
    <text evidence="2">The sequence shown here is derived from an EMBL/GenBank/DDBJ whole genome shotgun (WGS) entry which is preliminary data.</text>
</comment>
<evidence type="ECO:0000256" key="1">
    <source>
        <dbReference type="SAM" id="MobiDB-lite"/>
    </source>
</evidence>
<dbReference type="EMBL" id="BMTU01000021">
    <property type="protein sequence ID" value="GGR08276.1"/>
    <property type="molecule type" value="Genomic_DNA"/>
</dbReference>
<dbReference type="AlphaFoldDB" id="A0A918C742"/>